<keyword evidence="5" id="KW-1185">Reference proteome</keyword>
<dbReference type="SUPFAM" id="SSF55154">
    <property type="entry name" value="CYTH-like phosphatases"/>
    <property type="match status" value="1"/>
</dbReference>
<accession>A0A2V3TYI6</accession>
<evidence type="ECO:0000256" key="1">
    <source>
        <dbReference type="SAM" id="MobiDB-lite"/>
    </source>
</evidence>
<dbReference type="Pfam" id="PF01928">
    <property type="entry name" value="CYTH"/>
    <property type="match status" value="1"/>
</dbReference>
<dbReference type="PANTHER" id="PTHR39569">
    <property type="entry name" value="INORGANIC TRIPHOSPHATASE"/>
    <property type="match status" value="1"/>
</dbReference>
<reference evidence="4 5" key="1">
    <citation type="submission" date="2018-05" db="EMBL/GenBank/DDBJ databases">
        <title>Genomic Encyclopedia of Type Strains, Phase IV (KMG-IV): sequencing the most valuable type-strain genomes for metagenomic binning, comparative biology and taxonomic classification.</title>
        <authorList>
            <person name="Goeker M."/>
        </authorList>
    </citation>
    <scope>NUCLEOTIDE SEQUENCE [LARGE SCALE GENOMIC DNA]</scope>
    <source>
        <strain evidence="4 5">DSM 6462</strain>
    </source>
</reference>
<dbReference type="InterPro" id="IPR039013">
    <property type="entry name" value="YgiF"/>
</dbReference>
<organism evidence="4 5">
    <name type="scientific">Chelatococcus asaccharovorans</name>
    <dbReference type="NCBI Taxonomy" id="28210"/>
    <lineage>
        <taxon>Bacteria</taxon>
        <taxon>Pseudomonadati</taxon>
        <taxon>Pseudomonadota</taxon>
        <taxon>Alphaproteobacteria</taxon>
        <taxon>Hyphomicrobiales</taxon>
        <taxon>Chelatococcaceae</taxon>
        <taxon>Chelatococcus</taxon>
    </lineage>
</organism>
<dbReference type="PROSITE" id="PS51707">
    <property type="entry name" value="CYTH"/>
    <property type="match status" value="1"/>
</dbReference>
<dbReference type="SMART" id="SM00880">
    <property type="entry name" value="CHAD"/>
    <property type="match status" value="1"/>
</dbReference>
<feature type="region of interest" description="Disordered" evidence="1">
    <location>
        <begin position="1"/>
        <end position="27"/>
    </location>
</feature>
<feature type="domain" description="CHAD" evidence="3">
    <location>
        <begin position="244"/>
        <end position="534"/>
    </location>
</feature>
<dbReference type="Gene3D" id="1.40.20.10">
    <property type="entry name" value="CHAD domain"/>
    <property type="match status" value="1"/>
</dbReference>
<dbReference type="CDD" id="cd07756">
    <property type="entry name" value="CYTH-like_Pase_CHAD"/>
    <property type="match status" value="1"/>
</dbReference>
<name>A0A2V3TYI6_9HYPH</name>
<dbReference type="GO" id="GO:0046872">
    <property type="term" value="F:metal ion binding"/>
    <property type="evidence" value="ECO:0007669"/>
    <property type="project" value="TreeGrafter"/>
</dbReference>
<comment type="caution">
    <text evidence="4">The sequence shown here is derived from an EMBL/GenBank/DDBJ whole genome shotgun (WGS) entry which is preliminary data.</text>
</comment>
<dbReference type="GO" id="GO:0050355">
    <property type="term" value="F:inorganic triphosphate phosphatase activity"/>
    <property type="evidence" value="ECO:0007669"/>
    <property type="project" value="InterPro"/>
</dbReference>
<evidence type="ECO:0000259" key="2">
    <source>
        <dbReference type="PROSITE" id="PS51707"/>
    </source>
</evidence>
<dbReference type="InterPro" id="IPR007899">
    <property type="entry name" value="CHAD_dom"/>
</dbReference>
<dbReference type="InterPro" id="IPR033469">
    <property type="entry name" value="CYTH-like_dom_sf"/>
</dbReference>
<dbReference type="PROSITE" id="PS51708">
    <property type="entry name" value="CHAD"/>
    <property type="match status" value="1"/>
</dbReference>
<dbReference type="InterPro" id="IPR023577">
    <property type="entry name" value="CYTH_domain"/>
</dbReference>
<feature type="domain" description="CYTH" evidence="2">
    <location>
        <begin position="30"/>
        <end position="229"/>
    </location>
</feature>
<dbReference type="Gene3D" id="2.40.320.10">
    <property type="entry name" value="Hypothetical Protein Pfu-838710-001"/>
    <property type="match status" value="1"/>
</dbReference>
<evidence type="ECO:0000313" key="5">
    <source>
        <dbReference type="Proteomes" id="UP000248021"/>
    </source>
</evidence>
<dbReference type="AlphaFoldDB" id="A0A2V3TYI6"/>
<dbReference type="Proteomes" id="UP000248021">
    <property type="component" value="Unassembled WGS sequence"/>
</dbReference>
<dbReference type="EMBL" id="QJJK01000011">
    <property type="protein sequence ID" value="PXW54582.1"/>
    <property type="molecule type" value="Genomic_DNA"/>
</dbReference>
<proteinExistence type="predicted"/>
<evidence type="ECO:0000313" key="4">
    <source>
        <dbReference type="EMBL" id="PXW54582.1"/>
    </source>
</evidence>
<dbReference type="InterPro" id="IPR038186">
    <property type="entry name" value="CHAD_dom_sf"/>
</dbReference>
<evidence type="ECO:0000259" key="3">
    <source>
        <dbReference type="PROSITE" id="PS51708"/>
    </source>
</evidence>
<dbReference type="SMART" id="SM01118">
    <property type="entry name" value="CYTH"/>
    <property type="match status" value="1"/>
</dbReference>
<sequence length="538" mass="58300">MCGSVGLDAMPSDAAHSDEGGPDAAAAEAPREIELKLLAAPGMLEQIHDAPFIVQHARNKGTVRHLEAVYFDTPDHRLAAHGVSLRVRRSGKRCIQTIKLPPDVSQLSRPEWETPVSGMEPDLSLFPLSDIGDPIAHLAADAIAPVFTTRVRRRTRTIALRNATIELAFDEGTIEVADRQAPINEIELELKAGDIGALYDFGLALLDLAPLQVGRESKAERGYALALGTEPAANRAGPSDLTAEDSVDTAIAKLLSGCHAHMVRNAAAAAHGKAPEGVHQMRVALRRLRTALALLHREVPAPCLKSLSAEAKAIAQALGDARNWDVFLTSTVQGIAAAGLPGFDAEALRAAAEPVRQQSYTAVRAMLAAERTNRFSLSLGQIVARRAWRNAIDSETLNVLTEPVAALAERALSRLHRKALKQGAGFRNLEPEARHGLRLTLKKLRYAAEFFLPLFPDDSHAKAYLKRLAKLQDALGVDNDVTTTDQLLEAIAARSQAPAVHRAIGLMTGWLERDRIEAMKSLTGRWRAFKATEPFWKA</sequence>
<dbReference type="Pfam" id="PF05235">
    <property type="entry name" value="CHAD"/>
    <property type="match status" value="1"/>
</dbReference>
<protein>
    <submittedName>
        <fullName evidence="4">Inorganic triphosphatase YgiF</fullName>
    </submittedName>
</protein>
<gene>
    <name evidence="4" type="ORF">C7450_111113</name>
</gene>
<dbReference type="PANTHER" id="PTHR39569:SF1">
    <property type="entry name" value="INORGANIC TRIPHOSPHATASE"/>
    <property type="match status" value="1"/>
</dbReference>